<feature type="compositionally biased region" description="Basic and acidic residues" evidence="1">
    <location>
        <begin position="7"/>
        <end position="18"/>
    </location>
</feature>
<feature type="compositionally biased region" description="Basic and acidic residues" evidence="1">
    <location>
        <begin position="89"/>
        <end position="102"/>
    </location>
</feature>
<feature type="compositionally biased region" description="Basic and acidic residues" evidence="1">
    <location>
        <begin position="36"/>
        <end position="48"/>
    </location>
</feature>
<dbReference type="EMBL" id="JBHLWE010000005">
    <property type="protein sequence ID" value="MFC0339553.1"/>
    <property type="molecule type" value="Genomic_DNA"/>
</dbReference>
<keyword evidence="3" id="KW-1185">Reference proteome</keyword>
<protein>
    <submittedName>
        <fullName evidence="2">Uncharacterized protein</fullName>
    </submittedName>
</protein>
<gene>
    <name evidence="2" type="ORF">ACFFII_02090</name>
</gene>
<reference evidence="2 3" key="1">
    <citation type="submission" date="2024-09" db="EMBL/GenBank/DDBJ databases">
        <authorList>
            <person name="Sun Q."/>
            <person name="Mori K."/>
        </authorList>
    </citation>
    <scope>NUCLEOTIDE SEQUENCE [LARGE SCALE GENOMIC DNA]</scope>
    <source>
        <strain evidence="2 3">KCTC 22789</strain>
    </source>
</reference>
<sequence>MSLPRKRPGDILKRDREFTQTIGKPASDRPNPFDMVGKELREKLEAARPAEVSEAPPADPAPADPTIRSEEAAAHDLSATRKSTRQRLRQSEETGHTHDQPDGKMPQLAKGEHGLETAPATQASDSDKVAASVTVEPLAEGAGGKDAYVDVVLTIRIHADVEKRAETWAAAVGLPPTTLLRNSLNRFKPELLREFKTIKAGDVHLDRPESVGRHMQTRVQLTPAEVADMEARLDPAGFGVLRSMLNHYTRARFSSYLDELMANAGY</sequence>
<comment type="caution">
    <text evidence="2">The sequence shown here is derived from an EMBL/GenBank/DDBJ whole genome shotgun (WGS) entry which is preliminary data.</text>
</comment>
<proteinExistence type="predicted"/>
<name>A0ABV6I2N4_9RHOB</name>
<accession>A0ABV6I2N4</accession>
<evidence type="ECO:0000256" key="1">
    <source>
        <dbReference type="SAM" id="MobiDB-lite"/>
    </source>
</evidence>
<evidence type="ECO:0000313" key="2">
    <source>
        <dbReference type="EMBL" id="MFC0339553.1"/>
    </source>
</evidence>
<dbReference type="RefSeq" id="WP_377697223.1">
    <property type="nucleotide sequence ID" value="NZ_JBHLWE010000005.1"/>
</dbReference>
<evidence type="ECO:0000313" key="3">
    <source>
        <dbReference type="Proteomes" id="UP001589799"/>
    </source>
</evidence>
<dbReference type="Proteomes" id="UP001589799">
    <property type="component" value="Unassembled WGS sequence"/>
</dbReference>
<feature type="region of interest" description="Disordered" evidence="1">
    <location>
        <begin position="1"/>
        <end position="109"/>
    </location>
</feature>
<organism evidence="2 3">
    <name type="scientific">Paracoccus niistensis</name>
    <dbReference type="NCBI Taxonomy" id="632935"/>
    <lineage>
        <taxon>Bacteria</taxon>
        <taxon>Pseudomonadati</taxon>
        <taxon>Pseudomonadota</taxon>
        <taxon>Alphaproteobacteria</taxon>
        <taxon>Rhodobacterales</taxon>
        <taxon>Paracoccaceae</taxon>
        <taxon>Paracoccus</taxon>
    </lineage>
</organism>